<dbReference type="InterPro" id="IPR005950">
    <property type="entry name" value="ModA"/>
</dbReference>
<evidence type="ECO:0000256" key="6">
    <source>
        <dbReference type="SAM" id="SignalP"/>
    </source>
</evidence>
<keyword evidence="3 5" id="KW-0479">Metal-binding</keyword>
<dbReference type="CDD" id="cd13537">
    <property type="entry name" value="PBP2_YvgL_like"/>
    <property type="match status" value="1"/>
</dbReference>
<dbReference type="GO" id="GO:1901359">
    <property type="term" value="F:tungstate binding"/>
    <property type="evidence" value="ECO:0007669"/>
    <property type="project" value="UniProtKB-ARBA"/>
</dbReference>
<dbReference type="EMBL" id="JXII01000011">
    <property type="protein sequence ID" value="KIH69712.1"/>
    <property type="molecule type" value="Genomic_DNA"/>
</dbReference>
<dbReference type="Gene3D" id="3.40.190.10">
    <property type="entry name" value="Periplasmic binding protein-like II"/>
    <property type="match status" value="2"/>
</dbReference>
<name>A0A0C2E2N0_9STAP</name>
<dbReference type="STRING" id="45670.SN16_12405"/>
<dbReference type="Proteomes" id="UP000527860">
    <property type="component" value="Unassembled WGS sequence"/>
</dbReference>
<reference evidence="8 10" key="4">
    <citation type="submission" date="2022-12" db="EMBL/GenBank/DDBJ databases">
        <title>Genome analysis and biological profiling of marine Salinicoccus roseus MOSEL-ME25.</title>
        <authorList>
            <person name="Mirza F.T."/>
            <person name="Xie Y."/>
            <person name="Shinwari Z.K."/>
        </authorList>
    </citation>
    <scope>NUCLEOTIDE SEQUENCE [LARGE SCALE GENOMIC DNA]</scope>
    <source>
        <strain evidence="8 10">MOSEL-ME25</strain>
    </source>
</reference>
<feature type="chain" id="PRO_5002159946" evidence="6">
    <location>
        <begin position="26"/>
        <end position="255"/>
    </location>
</feature>
<protein>
    <submittedName>
        <fullName evidence="8">Molybdate ABC transporter substrate-binding protein</fullName>
    </submittedName>
</protein>
<evidence type="ECO:0000313" key="10">
    <source>
        <dbReference type="Proteomes" id="UP000527860"/>
    </source>
</evidence>
<feature type="binding site" evidence="5">
    <location>
        <position position="146"/>
    </location>
    <ligand>
        <name>molybdate</name>
        <dbReference type="ChEBI" id="CHEBI:36264"/>
    </ligand>
</feature>
<feature type="binding site" evidence="5">
    <location>
        <position position="191"/>
    </location>
    <ligand>
        <name>molybdate</name>
        <dbReference type="ChEBI" id="CHEBI:36264"/>
    </ligand>
</feature>
<evidence type="ECO:0000313" key="9">
    <source>
        <dbReference type="Proteomes" id="UP000031546"/>
    </source>
</evidence>
<evidence type="ECO:0000256" key="3">
    <source>
        <dbReference type="ARBA" id="ARBA00022723"/>
    </source>
</evidence>
<dbReference type="InterPro" id="IPR041879">
    <property type="entry name" value="YvgL-like_PBP2"/>
</dbReference>
<feature type="binding site" evidence="5">
    <location>
        <position position="68"/>
    </location>
    <ligand>
        <name>molybdate</name>
        <dbReference type="ChEBI" id="CHEBI:36264"/>
    </ligand>
</feature>
<comment type="caution">
    <text evidence="7">The sequence shown here is derived from an EMBL/GenBank/DDBJ whole genome shotgun (WGS) entry which is preliminary data.</text>
</comment>
<feature type="binding site" evidence="5">
    <location>
        <position position="173"/>
    </location>
    <ligand>
        <name>molybdate</name>
        <dbReference type="ChEBI" id="CHEBI:36264"/>
    </ligand>
</feature>
<evidence type="ECO:0000256" key="1">
    <source>
        <dbReference type="ARBA" id="ARBA00009175"/>
    </source>
</evidence>
<evidence type="ECO:0000256" key="2">
    <source>
        <dbReference type="ARBA" id="ARBA00022505"/>
    </source>
</evidence>
<dbReference type="PROSITE" id="PS51257">
    <property type="entry name" value="PROKAR_LIPOPROTEIN"/>
    <property type="match status" value="1"/>
</dbReference>
<dbReference type="InterPro" id="IPR050682">
    <property type="entry name" value="ModA/WtpA"/>
</dbReference>
<dbReference type="Proteomes" id="UP000031546">
    <property type="component" value="Unassembled WGS sequence"/>
</dbReference>
<keyword evidence="2 5" id="KW-0500">Molybdenum</keyword>
<proteinExistence type="inferred from homology"/>
<dbReference type="RefSeq" id="WP_040106952.1">
    <property type="nucleotide sequence ID" value="NZ_JABEVU030000001.1"/>
</dbReference>
<evidence type="ECO:0000313" key="7">
    <source>
        <dbReference type="EMBL" id="KIH69712.1"/>
    </source>
</evidence>
<dbReference type="FunFam" id="3.40.190.10:FF:000035">
    <property type="entry name" value="Molybdate ABC transporter substrate-binding protein"/>
    <property type="match status" value="1"/>
</dbReference>
<feature type="binding site" evidence="5">
    <location>
        <position position="40"/>
    </location>
    <ligand>
        <name>molybdate</name>
        <dbReference type="ChEBI" id="CHEBI:36264"/>
    </ligand>
</feature>
<dbReference type="GeneID" id="77846344"/>
<dbReference type="EMBL" id="JABEVU030000001">
    <property type="protein sequence ID" value="MDB0579338.1"/>
    <property type="molecule type" value="Genomic_DNA"/>
</dbReference>
<dbReference type="NCBIfam" id="TIGR01256">
    <property type="entry name" value="modA"/>
    <property type="match status" value="1"/>
</dbReference>
<dbReference type="PANTHER" id="PTHR30632:SF0">
    <property type="entry name" value="SULFATE-BINDING PROTEIN"/>
    <property type="match status" value="1"/>
</dbReference>
<reference evidence="10" key="2">
    <citation type="submission" date="2020-04" db="EMBL/GenBank/DDBJ databases">
        <title>Genome analysis and biological profiling of marine Cellulosimicrobium funkei MOSEL-ME6.</title>
        <authorList>
            <person name="Tanveer F."/>
            <person name="Xie Y."/>
            <person name="Shinwari Z.K."/>
        </authorList>
    </citation>
    <scope>NUCLEOTIDE SEQUENCE [LARGE SCALE GENOMIC DNA]</scope>
    <source>
        <strain evidence="10">MOSEL-ME25</strain>
    </source>
</reference>
<dbReference type="OrthoDB" id="9785015at2"/>
<dbReference type="PIRSF" id="PIRSF004846">
    <property type="entry name" value="ModA"/>
    <property type="match status" value="1"/>
</dbReference>
<gene>
    <name evidence="8" type="primary">modA</name>
    <name evidence="8" type="ORF">F7P68_0002140</name>
    <name evidence="7" type="ORF">SN16_12405</name>
</gene>
<evidence type="ECO:0000256" key="4">
    <source>
        <dbReference type="ARBA" id="ARBA00022729"/>
    </source>
</evidence>
<dbReference type="AlphaFoldDB" id="A0A0C2E2N0"/>
<accession>A0A0C2E2N0</accession>
<dbReference type="SUPFAM" id="SSF53850">
    <property type="entry name" value="Periplasmic binding protein-like II"/>
    <property type="match status" value="1"/>
</dbReference>
<sequence>MKKGALTWVGMIGIFLMMAGCGSSATGNSGETITISAAASLSEAMEEVGTLYEEAHPDVGLSFNFGGSGSLQQQVSQGAPVDLFVSASDEKFQTLVDEGTIDPSSNTVLLGNSLVLIIPEDGKVSSPADLKEAGKVAIGTPSAVPAGMYAKEALGVLDIFTEIEEDIVYAKDVRQVLSYVETGNVEAGIVYRTDALLSDKVEIVHEFPQSLHTPVRYPAGVIADSPNHETAVEFQEFLHSETAQKVFEEYGFIIQ</sequence>
<organism evidence="7 9">
    <name type="scientific">Salinicoccus roseus</name>
    <dbReference type="NCBI Taxonomy" id="45670"/>
    <lineage>
        <taxon>Bacteria</taxon>
        <taxon>Bacillati</taxon>
        <taxon>Bacillota</taxon>
        <taxon>Bacilli</taxon>
        <taxon>Bacillales</taxon>
        <taxon>Staphylococcaceae</taxon>
        <taxon>Salinicoccus</taxon>
    </lineage>
</organism>
<reference evidence="7 9" key="1">
    <citation type="submission" date="2015-01" db="EMBL/GenBank/DDBJ databases">
        <title>Genome sequences of high lactate-tolerant strain Salinicoccus roseus W12 with industrial interest.</title>
        <authorList>
            <person name="Wang H."/>
            <person name="Yu B."/>
        </authorList>
    </citation>
    <scope>NUCLEOTIDE SEQUENCE [LARGE SCALE GENOMIC DNA]</scope>
    <source>
        <strain evidence="7 9">W12</strain>
    </source>
</reference>
<dbReference type="PANTHER" id="PTHR30632">
    <property type="entry name" value="MOLYBDATE-BINDING PERIPLASMIC PROTEIN"/>
    <property type="match status" value="1"/>
</dbReference>
<reference evidence="8" key="3">
    <citation type="submission" date="2020-04" db="EMBL/GenBank/DDBJ databases">
        <authorList>
            <person name="Tanveer F."/>
            <person name="Xie Y."/>
            <person name="Shinwari Z.K."/>
        </authorList>
    </citation>
    <scope>NUCLEOTIDE SEQUENCE</scope>
    <source>
        <strain evidence="8">MOSEL-ME25</strain>
    </source>
</reference>
<dbReference type="GO" id="GO:0046872">
    <property type="term" value="F:metal ion binding"/>
    <property type="evidence" value="ECO:0007669"/>
    <property type="project" value="UniProtKB-KW"/>
</dbReference>
<feature type="signal peptide" evidence="6">
    <location>
        <begin position="1"/>
        <end position="25"/>
    </location>
</feature>
<dbReference type="GO" id="GO:0030973">
    <property type="term" value="F:molybdate ion binding"/>
    <property type="evidence" value="ECO:0007669"/>
    <property type="project" value="TreeGrafter"/>
</dbReference>
<comment type="similarity">
    <text evidence="1">Belongs to the bacterial solute-binding protein ModA family.</text>
</comment>
<keyword evidence="10" id="KW-1185">Reference proteome</keyword>
<dbReference type="Pfam" id="PF13531">
    <property type="entry name" value="SBP_bac_11"/>
    <property type="match status" value="1"/>
</dbReference>
<evidence type="ECO:0000313" key="8">
    <source>
        <dbReference type="EMBL" id="MDB0579338.1"/>
    </source>
</evidence>
<dbReference type="GO" id="GO:0015689">
    <property type="term" value="P:molybdate ion transport"/>
    <property type="evidence" value="ECO:0007669"/>
    <property type="project" value="InterPro"/>
</dbReference>
<evidence type="ECO:0000256" key="5">
    <source>
        <dbReference type="PIRSR" id="PIRSR004846-1"/>
    </source>
</evidence>
<keyword evidence="4 6" id="KW-0732">Signal</keyword>